<sequence length="133" mass="14262">MYNLISYSKFPKTIQNLIYKRMKYLVFNPLRANLLNVLVLALPLLGFVSLTMGQGCTSTIIGSVLQLMPCRPAVAAFGAELPSESCCSALKELGQPCLCMLINGPPIAGLDRSLALQLPAKCAANFDPCSIAP</sequence>
<dbReference type="SUPFAM" id="SSF47699">
    <property type="entry name" value="Bifunctional inhibitor/lipid-transfer protein/seed storage 2S albumin"/>
    <property type="match status" value="1"/>
</dbReference>
<dbReference type="InterPro" id="IPR016140">
    <property type="entry name" value="Bifunc_inhib/LTP/seed_store"/>
</dbReference>
<dbReference type="InterPro" id="IPR036312">
    <property type="entry name" value="Bifun_inhib/LTP/seed_sf"/>
</dbReference>
<dbReference type="PANTHER" id="PTHR33122">
    <property type="entry name" value="LIPID BINDING PROTEIN-RELATED"/>
    <property type="match status" value="1"/>
</dbReference>
<dbReference type="PANTHER" id="PTHR33122:SF33">
    <property type="entry name" value="BIFUNCTIONAL INHIBITOR_LIPID-TRANSFER PROTEIN_SEED STORAGE 2S ALBUMIN SUPERFAMILY PROTEIN"/>
    <property type="match status" value="1"/>
</dbReference>
<dbReference type="Proteomes" id="UP001210211">
    <property type="component" value="Unassembled WGS sequence"/>
</dbReference>
<dbReference type="AlphaFoldDB" id="A0AAD5Z841"/>
<accession>A0AAD5Z841</accession>
<dbReference type="EMBL" id="JAMRDG010000002">
    <property type="protein sequence ID" value="KAJ3688660.1"/>
    <property type="molecule type" value="Genomic_DNA"/>
</dbReference>
<evidence type="ECO:0000259" key="1">
    <source>
        <dbReference type="SMART" id="SM00499"/>
    </source>
</evidence>
<evidence type="ECO:0000313" key="3">
    <source>
        <dbReference type="Proteomes" id="UP001210211"/>
    </source>
</evidence>
<comment type="caution">
    <text evidence="2">The sequence shown here is derived from an EMBL/GenBank/DDBJ whole genome shotgun (WGS) entry which is preliminary data.</text>
</comment>
<dbReference type="Pfam" id="PF00234">
    <property type="entry name" value="Tryp_alpha_amyl"/>
    <property type="match status" value="1"/>
</dbReference>
<name>A0AAD5Z841_9POAL</name>
<dbReference type="Gene3D" id="1.10.110.10">
    <property type="entry name" value="Plant lipid-transfer and hydrophobic proteins"/>
    <property type="match status" value="1"/>
</dbReference>
<dbReference type="SMART" id="SM00499">
    <property type="entry name" value="AAI"/>
    <property type="match status" value="1"/>
</dbReference>
<proteinExistence type="predicted"/>
<dbReference type="InterPro" id="IPR039265">
    <property type="entry name" value="DIR1-like"/>
</dbReference>
<feature type="domain" description="Bifunctional inhibitor/plant lipid transfer protein/seed storage helical" evidence="1">
    <location>
        <begin position="56"/>
        <end position="129"/>
    </location>
</feature>
<organism evidence="2 3">
    <name type="scientific">Rhynchospora tenuis</name>
    <dbReference type="NCBI Taxonomy" id="198213"/>
    <lineage>
        <taxon>Eukaryota</taxon>
        <taxon>Viridiplantae</taxon>
        <taxon>Streptophyta</taxon>
        <taxon>Embryophyta</taxon>
        <taxon>Tracheophyta</taxon>
        <taxon>Spermatophyta</taxon>
        <taxon>Magnoliopsida</taxon>
        <taxon>Liliopsida</taxon>
        <taxon>Poales</taxon>
        <taxon>Cyperaceae</taxon>
        <taxon>Cyperoideae</taxon>
        <taxon>Rhynchosporeae</taxon>
        <taxon>Rhynchospora</taxon>
    </lineage>
</organism>
<keyword evidence="3" id="KW-1185">Reference proteome</keyword>
<reference evidence="2 3" key="1">
    <citation type="journal article" date="2022" name="Cell">
        <title>Repeat-based holocentromeres influence genome architecture and karyotype evolution.</title>
        <authorList>
            <person name="Hofstatter P.G."/>
            <person name="Thangavel G."/>
            <person name="Lux T."/>
            <person name="Neumann P."/>
            <person name="Vondrak T."/>
            <person name="Novak P."/>
            <person name="Zhang M."/>
            <person name="Costa L."/>
            <person name="Castellani M."/>
            <person name="Scott A."/>
            <person name="Toegelov H."/>
            <person name="Fuchs J."/>
            <person name="Mata-Sucre Y."/>
            <person name="Dias Y."/>
            <person name="Vanzela A.L.L."/>
            <person name="Huettel B."/>
            <person name="Almeida C.C.S."/>
            <person name="Simkova H."/>
            <person name="Souza G."/>
            <person name="Pedrosa-Harand A."/>
            <person name="Macas J."/>
            <person name="Mayer K.F.X."/>
            <person name="Houben A."/>
            <person name="Marques A."/>
        </authorList>
    </citation>
    <scope>NUCLEOTIDE SEQUENCE [LARGE SCALE GENOMIC DNA]</scope>
    <source>
        <strain evidence="2">RhyTen1mFocal</strain>
    </source>
</reference>
<dbReference type="GO" id="GO:0005504">
    <property type="term" value="F:fatty acid binding"/>
    <property type="evidence" value="ECO:0007669"/>
    <property type="project" value="InterPro"/>
</dbReference>
<gene>
    <name evidence="2" type="ORF">LUZ61_017824</name>
</gene>
<dbReference type="GO" id="GO:0009627">
    <property type="term" value="P:systemic acquired resistance"/>
    <property type="evidence" value="ECO:0007669"/>
    <property type="project" value="InterPro"/>
</dbReference>
<protein>
    <recommendedName>
        <fullName evidence="1">Bifunctional inhibitor/plant lipid transfer protein/seed storage helical domain-containing protein</fullName>
    </recommendedName>
</protein>
<evidence type="ECO:0000313" key="2">
    <source>
        <dbReference type="EMBL" id="KAJ3688660.1"/>
    </source>
</evidence>